<dbReference type="InterPro" id="IPR044492">
    <property type="entry name" value="P_typ_ATPase_HD_dom"/>
</dbReference>
<dbReference type="GO" id="GO:0005524">
    <property type="term" value="F:ATP binding"/>
    <property type="evidence" value="ECO:0007669"/>
    <property type="project" value="UniProtKB-KW"/>
</dbReference>
<evidence type="ECO:0000256" key="5">
    <source>
        <dbReference type="ARBA" id="ARBA00022741"/>
    </source>
</evidence>
<dbReference type="InterPro" id="IPR023298">
    <property type="entry name" value="ATPase_P-typ_TM_dom_sf"/>
</dbReference>
<evidence type="ECO:0000256" key="7">
    <source>
        <dbReference type="ARBA" id="ARBA00022842"/>
    </source>
</evidence>
<dbReference type="Proteomes" id="UP001290462">
    <property type="component" value="Unassembled WGS sequence"/>
</dbReference>
<proteinExistence type="inferred from homology"/>
<keyword evidence="5" id="KW-0547">Nucleotide-binding</keyword>
<evidence type="ECO:0000256" key="3">
    <source>
        <dbReference type="ARBA" id="ARBA00022553"/>
    </source>
</evidence>
<dbReference type="Gene3D" id="2.70.150.10">
    <property type="entry name" value="Calcium-transporting ATPase, cytoplasmic transduction domain A"/>
    <property type="match status" value="1"/>
</dbReference>
<keyword evidence="6" id="KW-0067">ATP-binding</keyword>
<evidence type="ECO:0000313" key="14">
    <source>
        <dbReference type="EMBL" id="MDZ5759986.1"/>
    </source>
</evidence>
<feature type="transmembrane region" description="Helical" evidence="12">
    <location>
        <begin position="85"/>
        <end position="103"/>
    </location>
</feature>
<dbReference type="EMBL" id="JAVBVO010000004">
    <property type="protein sequence ID" value="MDZ5759986.1"/>
    <property type="molecule type" value="Genomic_DNA"/>
</dbReference>
<dbReference type="RefSeq" id="WP_322809527.1">
    <property type="nucleotide sequence ID" value="NZ_JAVBVO010000004.1"/>
</dbReference>
<dbReference type="GO" id="GO:0016020">
    <property type="term" value="C:membrane"/>
    <property type="evidence" value="ECO:0007669"/>
    <property type="project" value="InterPro"/>
</dbReference>
<name>A0AAW9K2L1_CARML</name>
<feature type="transmembrane region" description="Helical" evidence="12">
    <location>
        <begin position="692"/>
        <end position="712"/>
    </location>
</feature>
<dbReference type="PROSITE" id="PS00154">
    <property type="entry name" value="ATPASE_E1_E2"/>
    <property type="match status" value="1"/>
</dbReference>
<dbReference type="InterPro" id="IPR023299">
    <property type="entry name" value="ATPase_P-typ_cyto_dom_N"/>
</dbReference>
<keyword evidence="10 12" id="KW-0472">Membrane</keyword>
<dbReference type="GO" id="GO:0012505">
    <property type="term" value="C:endomembrane system"/>
    <property type="evidence" value="ECO:0007669"/>
    <property type="project" value="UniProtKB-SubCell"/>
</dbReference>
<evidence type="ECO:0000256" key="2">
    <source>
        <dbReference type="ARBA" id="ARBA00005675"/>
    </source>
</evidence>
<keyword evidence="4 12" id="KW-0812">Transmembrane</keyword>
<accession>A0AAW9K2L1</accession>
<evidence type="ECO:0000259" key="13">
    <source>
        <dbReference type="SMART" id="SM00831"/>
    </source>
</evidence>
<gene>
    <name evidence="14" type="ORF">RAK27_15085</name>
</gene>
<keyword evidence="8" id="KW-1278">Translocase</keyword>
<dbReference type="Pfam" id="PF08282">
    <property type="entry name" value="Hydrolase_3"/>
    <property type="match status" value="1"/>
</dbReference>
<dbReference type="Pfam" id="PF13246">
    <property type="entry name" value="Cation_ATPase"/>
    <property type="match status" value="1"/>
</dbReference>
<dbReference type="InterPro" id="IPR036412">
    <property type="entry name" value="HAD-like_sf"/>
</dbReference>
<comment type="subcellular location">
    <subcellularLocation>
        <location evidence="1">Endomembrane system</location>
        <topology evidence="1">Multi-pass membrane protein</topology>
    </subcellularLocation>
</comment>
<dbReference type="SUPFAM" id="SSF56784">
    <property type="entry name" value="HAD-like"/>
    <property type="match status" value="1"/>
</dbReference>
<feature type="transmembrane region" description="Helical" evidence="12">
    <location>
        <begin position="61"/>
        <end position="79"/>
    </location>
</feature>
<feature type="transmembrane region" description="Helical" evidence="12">
    <location>
        <begin position="664"/>
        <end position="686"/>
    </location>
</feature>
<keyword evidence="7" id="KW-0460">Magnesium</keyword>
<dbReference type="Pfam" id="PF00689">
    <property type="entry name" value="Cation_ATPase_C"/>
    <property type="match status" value="1"/>
</dbReference>
<dbReference type="InterPro" id="IPR023214">
    <property type="entry name" value="HAD_sf"/>
</dbReference>
<reference evidence="14" key="1">
    <citation type="submission" date="2023-08" db="EMBL/GenBank/DDBJ databases">
        <title>Genomic characterization of piscicolin 126 produced by Carnobacterium maltaromaticum CM22 strain isolated from salmon (Salmo salar).</title>
        <authorList>
            <person name="Gonzalez-Gragera E."/>
            <person name="Garcia-Lopez J.D."/>
            <person name="Teso-Perez C."/>
            <person name="Gimenez-Hernandez I."/>
            <person name="Peralta-Sanchez J.M."/>
            <person name="Valdivia E."/>
            <person name="Montalban-Lopez M."/>
            <person name="Martin-Platero A.M."/>
            <person name="Banos A."/>
            <person name="Martinez-Bueno M."/>
        </authorList>
    </citation>
    <scope>NUCLEOTIDE SEQUENCE</scope>
    <source>
        <strain evidence="14">CM22</strain>
    </source>
</reference>
<dbReference type="GO" id="GO:0016887">
    <property type="term" value="F:ATP hydrolysis activity"/>
    <property type="evidence" value="ECO:0007669"/>
    <property type="project" value="InterPro"/>
</dbReference>
<feature type="domain" description="Cation-transporting P-type ATPase N-terminal" evidence="13">
    <location>
        <begin position="7"/>
        <end position="78"/>
    </location>
</feature>
<keyword evidence="9 12" id="KW-1133">Transmembrane helix</keyword>
<dbReference type="FunFam" id="3.40.50.1000:FF:000028">
    <property type="entry name" value="Calcium-transporting P-type ATPase, putative"/>
    <property type="match status" value="1"/>
</dbReference>
<dbReference type="PRINTS" id="PR00119">
    <property type="entry name" value="CATATPASE"/>
</dbReference>
<dbReference type="InterPro" id="IPR001757">
    <property type="entry name" value="P_typ_ATPase"/>
</dbReference>
<dbReference type="PANTHER" id="PTHR42861">
    <property type="entry name" value="CALCIUM-TRANSPORTING ATPASE"/>
    <property type="match status" value="1"/>
</dbReference>
<dbReference type="InterPro" id="IPR059000">
    <property type="entry name" value="ATPase_P-type_domA"/>
</dbReference>
<dbReference type="InterPro" id="IPR018303">
    <property type="entry name" value="ATPase_P-typ_P_site"/>
</dbReference>
<dbReference type="PRINTS" id="PR00120">
    <property type="entry name" value="HATPASE"/>
</dbReference>
<evidence type="ECO:0000256" key="8">
    <source>
        <dbReference type="ARBA" id="ARBA00022967"/>
    </source>
</evidence>
<dbReference type="Pfam" id="PF00122">
    <property type="entry name" value="E1-E2_ATPase"/>
    <property type="match status" value="1"/>
</dbReference>
<comment type="caution">
    <text evidence="14">The sequence shown here is derived from an EMBL/GenBank/DDBJ whole genome shotgun (WGS) entry which is preliminary data.</text>
</comment>
<dbReference type="Pfam" id="PF00690">
    <property type="entry name" value="Cation_ATPase_N"/>
    <property type="match status" value="1"/>
</dbReference>
<dbReference type="SFLD" id="SFLDG00002">
    <property type="entry name" value="C1.7:_P-type_atpase_like"/>
    <property type="match status" value="1"/>
</dbReference>
<feature type="transmembrane region" description="Helical" evidence="12">
    <location>
        <begin position="740"/>
        <end position="761"/>
    </location>
</feature>
<feature type="transmembrane region" description="Helical" evidence="12">
    <location>
        <begin position="277"/>
        <end position="301"/>
    </location>
</feature>
<feature type="transmembrane region" description="Helical" evidence="12">
    <location>
        <begin position="842"/>
        <end position="860"/>
    </location>
</feature>
<dbReference type="InterPro" id="IPR004014">
    <property type="entry name" value="ATPase_P-typ_cation-transptr_N"/>
</dbReference>
<dbReference type="SUPFAM" id="SSF81665">
    <property type="entry name" value="Calcium ATPase, transmembrane domain M"/>
    <property type="match status" value="1"/>
</dbReference>
<evidence type="ECO:0000256" key="1">
    <source>
        <dbReference type="ARBA" id="ARBA00004127"/>
    </source>
</evidence>
<dbReference type="AlphaFoldDB" id="A0AAW9K2L1"/>
<evidence type="ECO:0000256" key="6">
    <source>
        <dbReference type="ARBA" id="ARBA00022840"/>
    </source>
</evidence>
<organism evidence="14 15">
    <name type="scientific">Carnobacterium maltaromaticum</name>
    <name type="common">Carnobacterium piscicola</name>
    <dbReference type="NCBI Taxonomy" id="2751"/>
    <lineage>
        <taxon>Bacteria</taxon>
        <taxon>Bacillati</taxon>
        <taxon>Bacillota</taxon>
        <taxon>Bacilli</taxon>
        <taxon>Lactobacillales</taxon>
        <taxon>Carnobacteriaceae</taxon>
        <taxon>Carnobacterium</taxon>
    </lineage>
</organism>
<dbReference type="SMART" id="SM00831">
    <property type="entry name" value="Cation_ATPase_N"/>
    <property type="match status" value="1"/>
</dbReference>
<dbReference type="InterPro" id="IPR006068">
    <property type="entry name" value="ATPase_P-typ_cation-transptr_C"/>
</dbReference>
<dbReference type="Gene3D" id="3.40.50.1000">
    <property type="entry name" value="HAD superfamily/HAD-like"/>
    <property type="match status" value="1"/>
</dbReference>
<feature type="transmembrane region" description="Helical" evidence="12">
    <location>
        <begin position="773"/>
        <end position="793"/>
    </location>
</feature>
<dbReference type="Gene3D" id="1.20.1110.10">
    <property type="entry name" value="Calcium-transporting ATPase, transmembrane domain"/>
    <property type="match status" value="1"/>
</dbReference>
<evidence type="ECO:0000256" key="12">
    <source>
        <dbReference type="SAM" id="Phobius"/>
    </source>
</evidence>
<evidence type="ECO:0000256" key="4">
    <source>
        <dbReference type="ARBA" id="ARBA00022692"/>
    </source>
</evidence>
<dbReference type="SFLD" id="SFLDS00003">
    <property type="entry name" value="Haloacid_Dehalogenase"/>
    <property type="match status" value="1"/>
</dbReference>
<evidence type="ECO:0000256" key="9">
    <source>
        <dbReference type="ARBA" id="ARBA00022989"/>
    </source>
</evidence>
<dbReference type="SUPFAM" id="SSF81660">
    <property type="entry name" value="Metal cation-transporting ATPase, ATP-binding domain N"/>
    <property type="match status" value="1"/>
</dbReference>
<comment type="similarity">
    <text evidence="2">Belongs to the cation transport ATPase (P-type) (TC 3.A.3) family. Type IIA subfamily.</text>
</comment>
<evidence type="ECO:0000256" key="10">
    <source>
        <dbReference type="ARBA" id="ARBA00023136"/>
    </source>
</evidence>
<dbReference type="NCBIfam" id="TIGR01494">
    <property type="entry name" value="ATPase_P-type"/>
    <property type="match status" value="2"/>
</dbReference>
<keyword evidence="3" id="KW-0597">Phosphoprotein</keyword>
<protein>
    <submittedName>
        <fullName evidence="14">Cation-translocating P-type ATPase</fullName>
    </submittedName>
</protein>
<evidence type="ECO:0000313" key="15">
    <source>
        <dbReference type="Proteomes" id="UP001290462"/>
    </source>
</evidence>
<dbReference type="InterPro" id="IPR008250">
    <property type="entry name" value="ATPase_P-typ_transduc_dom_A_sf"/>
</dbReference>
<feature type="region of interest" description="Disordered" evidence="11">
    <location>
        <begin position="178"/>
        <end position="197"/>
    </location>
</feature>
<dbReference type="FunFam" id="2.70.150.10:FF:000160">
    <property type="entry name" value="Sarcoplasmic/endoplasmic reticulum calcium ATPase 1"/>
    <property type="match status" value="1"/>
</dbReference>
<dbReference type="SFLD" id="SFLDF00027">
    <property type="entry name" value="p-type_atpase"/>
    <property type="match status" value="1"/>
</dbReference>
<feature type="transmembrane region" description="Helical" evidence="12">
    <location>
        <begin position="251"/>
        <end position="271"/>
    </location>
</feature>
<sequence>MEQTKNSIYSSDIGKKLEVNVNQGLSNEDVQQRLLKYGKNELVGIKEKTLWDHFLHSLKDITIIILLVATGISTYVAFTSHPDDFTEPVVIFLIVLLNIFLGIREQVKAEKSTKALKSFHVQEAKVVRDGKLGLYGTGELVPGDIMQLETGDKVPADAVILDEMNLFVDESLLTGESEPAAKDSSYQPSGNEGIGDRKDKLFSGSLVVSGKATAIVVETGMTTEIGKISSLLETETTLAPIQIRMQKLGKVLSIVALLAALSAVGIGWVRGETVPELLMIAISLAVAAIPEVLPVVVTISLSYGISTMAKKNAIIRTPTAVETIGHVSVICSDKTGTLTQNKMEVEKIWAGSEAAKSVKHELNQTEKELIKYFYLASSANQNQKIGNPTELAILDLALQEIEDKQALEQNYQKIHEIPFDSSRKRMTVVYQTVEGYLSLTKGAFDRLDLALKNKEEGEKIKAIHDEFANQALRVLGLGVKKFKQLPADLSDEFLESNLEFAGFVGIIDPPRKESYAAVKKASEAGIKTIMITGDHLITAKRIAEDIGILKAGLKVMDGTELASLTDQQLEQVIDECRVFARTSPEDKIRIVKALQNKNEIVAMTGDGVNDAPALKAANVGIAMGSGTDVAKEAADMILVDDNFSTIVAAVQEGRRVYSNIRKSIYAMLGCNLSAVMIVLISLLMGWGAPVTAIQLLIIKVVADGIPGFSLCVEKSESESMKQPPVVNGTSIFHDGLLKKIGTISLVFTVVTLIAIYIGKFVSFNGRVTPSLEIAQSMTFVVLGLTTIVHMYNCRSRHSVFKTNFFSNKLLVTTTISGAMIIILLPMIPFTATIFGLVPLSSYHWLVIGILSMIPLIFIEIQKGMNRFGRL</sequence>
<dbReference type="Gene3D" id="3.40.1110.10">
    <property type="entry name" value="Calcium-transporting ATPase, cytoplasmic domain N"/>
    <property type="match status" value="1"/>
</dbReference>
<dbReference type="FunFam" id="3.40.50.1000:FF:000001">
    <property type="entry name" value="Phospholipid-transporting ATPase IC"/>
    <property type="match status" value="1"/>
</dbReference>
<feature type="transmembrane region" description="Helical" evidence="12">
    <location>
        <begin position="814"/>
        <end position="836"/>
    </location>
</feature>
<dbReference type="SUPFAM" id="SSF81653">
    <property type="entry name" value="Calcium ATPase, transduction domain A"/>
    <property type="match status" value="1"/>
</dbReference>
<evidence type="ECO:0000256" key="11">
    <source>
        <dbReference type="SAM" id="MobiDB-lite"/>
    </source>
</evidence>